<dbReference type="RefSeq" id="WP_258568097.1">
    <property type="nucleotide sequence ID" value="NZ_CP092900.1"/>
</dbReference>
<proteinExistence type="predicted"/>
<protein>
    <recommendedName>
        <fullName evidence="3">Phage tail protein</fullName>
    </recommendedName>
</protein>
<dbReference type="Proteomes" id="UP001055955">
    <property type="component" value="Chromosome"/>
</dbReference>
<accession>A0ABY5DI43</accession>
<evidence type="ECO:0000313" key="1">
    <source>
        <dbReference type="EMBL" id="UTC24313.1"/>
    </source>
</evidence>
<organism evidence="1 2">
    <name type="scientific">Candidatus Comchoanobacter bicostacola</name>
    <dbReference type="NCBI Taxonomy" id="2919598"/>
    <lineage>
        <taxon>Bacteria</taxon>
        <taxon>Pseudomonadati</taxon>
        <taxon>Pseudomonadota</taxon>
        <taxon>Gammaproteobacteria</taxon>
        <taxon>Candidatus Comchoanobacterales</taxon>
        <taxon>Candidatus Comchoanobacteraceae</taxon>
        <taxon>Candidatus Comchoanobacter</taxon>
    </lineage>
</organism>
<dbReference type="EMBL" id="CP092900">
    <property type="protein sequence ID" value="UTC24313.1"/>
    <property type="molecule type" value="Genomic_DNA"/>
</dbReference>
<gene>
    <name evidence="1" type="ORF">MMH89_03620</name>
</gene>
<sequence length="55" mass="6318">MIREKVEQVFQNNQQIGLWVNTWGSKTMLSRQFILGESNGHSSLEMTVSVSEAYK</sequence>
<evidence type="ECO:0008006" key="3">
    <source>
        <dbReference type="Google" id="ProtNLM"/>
    </source>
</evidence>
<name>A0ABY5DI43_9GAMM</name>
<evidence type="ECO:0000313" key="2">
    <source>
        <dbReference type="Proteomes" id="UP001055955"/>
    </source>
</evidence>
<keyword evidence="2" id="KW-1185">Reference proteome</keyword>
<reference evidence="1 2" key="1">
    <citation type="journal article" date="2022" name="Nat. Microbiol.">
        <title>The microbiome of a bacterivorous marine choanoflagellate contains a resource-demanding obligate bacterial associate.</title>
        <authorList>
            <person name="Needham D.M."/>
            <person name="Poirier C."/>
            <person name="Bachy C."/>
            <person name="George E.E."/>
            <person name="Wilken S."/>
            <person name="Yung C.C.M."/>
            <person name="Limardo A.J."/>
            <person name="Morando M."/>
            <person name="Sudek L."/>
            <person name="Malmstrom R.R."/>
            <person name="Keeling P.J."/>
            <person name="Santoro A.E."/>
            <person name="Worden A.Z."/>
        </authorList>
    </citation>
    <scope>NUCLEOTIDE SEQUENCE [LARGE SCALE GENOMIC DNA]</scope>
    <source>
        <strain evidence="1 2">Comchoano-1</strain>
    </source>
</reference>